<dbReference type="PANTHER" id="PTHR43617">
    <property type="entry name" value="L-AMINO ACID N-ACETYLTRANSFERASE"/>
    <property type="match status" value="1"/>
</dbReference>
<dbReference type="InterPro" id="IPR050276">
    <property type="entry name" value="MshD_Acetyltransferase"/>
</dbReference>
<feature type="domain" description="N-acetyltransferase" evidence="1">
    <location>
        <begin position="3"/>
        <end position="146"/>
    </location>
</feature>
<reference evidence="2 3" key="1">
    <citation type="submission" date="2018-03" db="EMBL/GenBank/DDBJ databases">
        <title>Brevisbacillus phylogenomics.</title>
        <authorList>
            <person name="Dunlap C."/>
        </authorList>
    </citation>
    <scope>NUCLEOTIDE SEQUENCE [LARGE SCALE GENOMIC DNA]</scope>
    <source>
        <strain evidence="2 3">NRRL NRS-1210</strain>
    </source>
</reference>
<dbReference type="OrthoDB" id="9803233at2"/>
<protein>
    <submittedName>
        <fullName evidence="2">Spermidine acetyltransferase</fullName>
    </submittedName>
</protein>
<dbReference type="AlphaFoldDB" id="A0A2P7UPJ3"/>
<accession>A0A2P7UPJ3</accession>
<dbReference type="Proteomes" id="UP000240419">
    <property type="component" value="Unassembled WGS sequence"/>
</dbReference>
<dbReference type="InterPro" id="IPR016181">
    <property type="entry name" value="Acyl_CoA_acyltransferase"/>
</dbReference>
<dbReference type="PANTHER" id="PTHR43617:SF2">
    <property type="entry name" value="UPF0039 PROTEIN SLL0451"/>
    <property type="match status" value="1"/>
</dbReference>
<dbReference type="Gene3D" id="3.40.630.30">
    <property type="match status" value="1"/>
</dbReference>
<name>A0A2P7UPJ3_9BACL</name>
<dbReference type="RefSeq" id="WP_106841196.1">
    <property type="nucleotide sequence ID" value="NZ_JBCNIW010000003.1"/>
</dbReference>
<sequence>MSLSIREITKENWRQIACLTVAEGQYSFIESNAFSIAQSGFEPEWISCGLYDHDIAVGYAMHGIDVENGRIWLDRFMIDVGHQGKGYAKKFLRMLVEEMSRRYSCTRIYLSIHPENEFARKLYESFGFTSNGEMDGPEEVMVLNLTNE</sequence>
<comment type="caution">
    <text evidence="2">The sequence shown here is derived from an EMBL/GenBank/DDBJ whole genome shotgun (WGS) entry which is preliminary data.</text>
</comment>
<dbReference type="InterPro" id="IPR000182">
    <property type="entry name" value="GNAT_dom"/>
</dbReference>
<evidence type="ECO:0000313" key="2">
    <source>
        <dbReference type="EMBL" id="PSJ88920.1"/>
    </source>
</evidence>
<keyword evidence="3" id="KW-1185">Reference proteome</keyword>
<proteinExistence type="predicted"/>
<evidence type="ECO:0000313" key="3">
    <source>
        <dbReference type="Proteomes" id="UP000240419"/>
    </source>
</evidence>
<keyword evidence="2" id="KW-0808">Transferase</keyword>
<dbReference type="CDD" id="cd04301">
    <property type="entry name" value="NAT_SF"/>
    <property type="match status" value="1"/>
</dbReference>
<evidence type="ECO:0000259" key="1">
    <source>
        <dbReference type="PROSITE" id="PS51186"/>
    </source>
</evidence>
<dbReference type="EMBL" id="PXZM01000041">
    <property type="protein sequence ID" value="PSJ88920.1"/>
    <property type="molecule type" value="Genomic_DNA"/>
</dbReference>
<dbReference type="PROSITE" id="PS51186">
    <property type="entry name" value="GNAT"/>
    <property type="match status" value="1"/>
</dbReference>
<dbReference type="GO" id="GO:0016747">
    <property type="term" value="F:acyltransferase activity, transferring groups other than amino-acyl groups"/>
    <property type="evidence" value="ECO:0007669"/>
    <property type="project" value="InterPro"/>
</dbReference>
<dbReference type="Pfam" id="PF00583">
    <property type="entry name" value="Acetyltransf_1"/>
    <property type="match status" value="1"/>
</dbReference>
<dbReference type="SUPFAM" id="SSF55729">
    <property type="entry name" value="Acyl-CoA N-acyltransferases (Nat)"/>
    <property type="match status" value="1"/>
</dbReference>
<gene>
    <name evidence="2" type="ORF">C7R93_24075</name>
</gene>
<organism evidence="2 3">
    <name type="scientific">Brevibacillus fortis</name>
    <dbReference type="NCBI Taxonomy" id="2126352"/>
    <lineage>
        <taxon>Bacteria</taxon>
        <taxon>Bacillati</taxon>
        <taxon>Bacillota</taxon>
        <taxon>Bacilli</taxon>
        <taxon>Bacillales</taxon>
        <taxon>Paenibacillaceae</taxon>
        <taxon>Brevibacillus</taxon>
    </lineage>
</organism>